<dbReference type="PROSITE" id="PS51352">
    <property type="entry name" value="THIOREDOXIN_2"/>
    <property type="match status" value="1"/>
</dbReference>
<dbReference type="InterPro" id="IPR036249">
    <property type="entry name" value="Thioredoxin-like_sf"/>
</dbReference>
<dbReference type="SUPFAM" id="SSF52833">
    <property type="entry name" value="Thioredoxin-like"/>
    <property type="match status" value="1"/>
</dbReference>
<dbReference type="InterPro" id="IPR013766">
    <property type="entry name" value="Thioredoxin_domain"/>
</dbReference>
<dbReference type="EMBL" id="CP032419">
    <property type="protein sequence ID" value="AYC35037.1"/>
    <property type="molecule type" value="Genomic_DNA"/>
</dbReference>
<dbReference type="OrthoDB" id="9811352at2"/>
<feature type="domain" description="Thioredoxin" evidence="1">
    <location>
        <begin position="1"/>
        <end position="154"/>
    </location>
</feature>
<dbReference type="KEGG" id="pcav:D3880_06885"/>
<dbReference type="Proteomes" id="UP000265560">
    <property type="component" value="Chromosome"/>
</dbReference>
<evidence type="ECO:0000313" key="3">
    <source>
        <dbReference type="Proteomes" id="UP000265560"/>
    </source>
</evidence>
<evidence type="ECO:0000259" key="1">
    <source>
        <dbReference type="PROSITE" id="PS51352"/>
    </source>
</evidence>
<accession>A0A385Z9S6</accession>
<proteinExistence type="predicted"/>
<dbReference type="Pfam" id="PF00578">
    <property type="entry name" value="AhpC-TSA"/>
    <property type="match status" value="1"/>
</dbReference>
<reference evidence="3" key="1">
    <citation type="submission" date="2018-09" db="EMBL/GenBank/DDBJ databases">
        <authorList>
            <person name="Zhu H."/>
        </authorList>
    </citation>
    <scope>NUCLEOTIDE SEQUENCE [LARGE SCALE GENOMIC DNA]</scope>
    <source>
        <strain evidence="3">K2W31S-8</strain>
    </source>
</reference>
<sequence>MMPAPAPEWQTSVWLNTQEPLSLASLRGRVVVLHAFQMLCPGCVAHGIPQAQRVAELFRDAPLTVVGLHTVFEHHEAMGVEALRVFLQEYRIRFPVGVDASGPDGERIPRTMRAYAMPGTPTSILIDARGRLRHQVFGVHEDLLLGAQIGALLLELKQGAPGD</sequence>
<keyword evidence="3" id="KW-1185">Reference proteome</keyword>
<organism evidence="2 3">
    <name type="scientific">Pseudomonas cavernae</name>
    <dbReference type="NCBI Taxonomy" id="2320867"/>
    <lineage>
        <taxon>Bacteria</taxon>
        <taxon>Pseudomonadati</taxon>
        <taxon>Pseudomonadota</taxon>
        <taxon>Gammaproteobacteria</taxon>
        <taxon>Pseudomonadales</taxon>
        <taxon>Pseudomonadaceae</taxon>
        <taxon>Pseudomonas</taxon>
    </lineage>
</organism>
<gene>
    <name evidence="2" type="ORF">D3880_06885</name>
</gene>
<dbReference type="PANTHER" id="PTHR42852:SF13">
    <property type="entry name" value="PROTEIN DIPZ"/>
    <property type="match status" value="1"/>
</dbReference>
<name>A0A385Z9S6_9PSED</name>
<dbReference type="GO" id="GO:0016491">
    <property type="term" value="F:oxidoreductase activity"/>
    <property type="evidence" value="ECO:0007669"/>
    <property type="project" value="InterPro"/>
</dbReference>
<dbReference type="Gene3D" id="3.40.30.10">
    <property type="entry name" value="Glutaredoxin"/>
    <property type="match status" value="1"/>
</dbReference>
<dbReference type="GO" id="GO:0016209">
    <property type="term" value="F:antioxidant activity"/>
    <property type="evidence" value="ECO:0007669"/>
    <property type="project" value="InterPro"/>
</dbReference>
<evidence type="ECO:0000313" key="2">
    <source>
        <dbReference type="EMBL" id="AYC35037.1"/>
    </source>
</evidence>
<dbReference type="InterPro" id="IPR000866">
    <property type="entry name" value="AhpC/TSA"/>
</dbReference>
<dbReference type="InterPro" id="IPR050553">
    <property type="entry name" value="Thioredoxin_ResA/DsbE_sf"/>
</dbReference>
<dbReference type="PANTHER" id="PTHR42852">
    <property type="entry name" value="THIOL:DISULFIDE INTERCHANGE PROTEIN DSBE"/>
    <property type="match status" value="1"/>
</dbReference>
<protein>
    <submittedName>
        <fullName evidence="2">TlpA family protein disulfide reductase</fullName>
    </submittedName>
</protein>
<dbReference type="AlphaFoldDB" id="A0A385Z9S6"/>